<organism evidence="1 2">
    <name type="scientific">Metamycoplasma auris 15026</name>
    <dbReference type="NCBI Taxonomy" id="1188233"/>
    <lineage>
        <taxon>Bacteria</taxon>
        <taxon>Bacillati</taxon>
        <taxon>Mycoplasmatota</taxon>
        <taxon>Mycoplasmoidales</taxon>
        <taxon>Metamycoplasmataceae</taxon>
        <taxon>Metamycoplasma</taxon>
    </lineage>
</organism>
<protein>
    <submittedName>
        <fullName evidence="1">Uncharacterized protein</fullName>
    </submittedName>
</protein>
<dbReference type="Proteomes" id="UP000013131">
    <property type="component" value="Unassembled WGS sequence"/>
</dbReference>
<gene>
    <name evidence="1" type="ORF">MAU_2950</name>
</gene>
<name>N9TRW4_9BACT</name>
<accession>N9TRW4</accession>
<dbReference type="EMBL" id="AORI01000009">
    <property type="protein sequence ID" value="ENY68810.1"/>
    <property type="molecule type" value="Genomic_DNA"/>
</dbReference>
<evidence type="ECO:0000313" key="2">
    <source>
        <dbReference type="Proteomes" id="UP000013131"/>
    </source>
</evidence>
<dbReference type="RefSeq" id="WP_004424282.1">
    <property type="nucleotide sequence ID" value="NZ_AORI01000009.1"/>
</dbReference>
<reference evidence="1 2" key="1">
    <citation type="journal article" date="2013" name="Genome Announc.">
        <title>Draft Genome Sequences of Mycoplasma auris and Mycoplasma yeatsii, Two Species of the Ear Canal of Caprinae.</title>
        <authorList>
            <person name="Dordet-Frisoni E."/>
            <person name="Baranowski E."/>
            <person name="Barre A."/>
            <person name="Blanchard A."/>
            <person name="Breton M."/>
            <person name="Couture C."/>
            <person name="Dupuy V."/>
            <person name="Gaurivaud P."/>
            <person name="Jacob D."/>
            <person name="Lemaitre C."/>
            <person name="Manso-Silvan L."/>
            <person name="Nikolski M."/>
            <person name="Nouvel L.X."/>
            <person name="Poumarat F."/>
            <person name="Sirand-Pugnet P."/>
            <person name="Thebault P."/>
            <person name="Theil S."/>
            <person name="Thiaucourt F."/>
            <person name="Citti C."/>
            <person name="Tardy F."/>
        </authorList>
    </citation>
    <scope>NUCLEOTIDE SEQUENCE [LARGE SCALE GENOMIC DNA]</scope>
    <source>
        <strain evidence="1 2">15026</strain>
    </source>
</reference>
<proteinExistence type="predicted"/>
<keyword evidence="2" id="KW-1185">Reference proteome</keyword>
<sequence>MYISFEFANYKTKKRANEETKQIHNYEFYKSGKFIDYISRPSAVYVQELNDDRNSLLEKMKNKNVNFVSFINSRTLLKQRQIKEIANIEDKTGLHLLFNNEPKDIDPEIAKKQFKKLNKSQHVWEMIINPGDLGIKNNMLDKNEWNAILNKNMRSLLKANKLDPNNIIGYWTLHSNTNYPHIHLGFFEKEPNHTNNYRLKGKFDPKSISRFSFLFENAINEQSDYKNLFDFKNTIWSDRREIKKLFISTLDKINKTNQSLISFSLSEDEQRILKATKIIKQFFRDSKNRTYASANNKHEIKEAINEIFNLRVKDNAELNEKVKTYNSDFQKLINSSFDGKQSSSLKEEFINKEKDEFEKQIANVIIKNCLKMNLDNLYEQKIDTYGYGKKEDNESISSYLLKHLRLLDFELQRILRMRRFEALRAYKKNISTIKSKIIF</sequence>
<dbReference type="PATRIC" id="fig|1188233.3.peg.287"/>
<dbReference type="OrthoDB" id="396426at2"/>
<evidence type="ECO:0000313" key="1">
    <source>
        <dbReference type="EMBL" id="ENY68810.1"/>
    </source>
</evidence>
<dbReference type="eggNOG" id="ENOG5033Z4R">
    <property type="taxonomic scope" value="Bacteria"/>
</dbReference>
<comment type="caution">
    <text evidence="1">The sequence shown here is derived from an EMBL/GenBank/DDBJ whole genome shotgun (WGS) entry which is preliminary data.</text>
</comment>
<dbReference type="AlphaFoldDB" id="N9TRW4"/>
<dbReference type="STRING" id="1188233.MAU_2950"/>